<name>A0AAX4HCV3_9ASCO</name>
<keyword evidence="1" id="KW-0479">Metal-binding</keyword>
<dbReference type="PROSITE" id="PS00028">
    <property type="entry name" value="ZINC_FINGER_C2H2_1"/>
    <property type="match status" value="1"/>
</dbReference>
<evidence type="ECO:0000313" key="4">
    <source>
        <dbReference type="EMBL" id="WPK26188.1"/>
    </source>
</evidence>
<dbReference type="GeneID" id="88174599"/>
<organism evidence="4 5">
    <name type="scientific">Australozyma saopauloensis</name>
    <dbReference type="NCBI Taxonomy" id="291208"/>
    <lineage>
        <taxon>Eukaryota</taxon>
        <taxon>Fungi</taxon>
        <taxon>Dikarya</taxon>
        <taxon>Ascomycota</taxon>
        <taxon>Saccharomycotina</taxon>
        <taxon>Pichiomycetes</taxon>
        <taxon>Metschnikowiaceae</taxon>
        <taxon>Australozyma</taxon>
    </lineage>
</organism>
<protein>
    <recommendedName>
        <fullName evidence="3">C2H2-type domain-containing protein</fullName>
    </recommendedName>
</protein>
<dbReference type="AlphaFoldDB" id="A0AAX4HCV3"/>
<gene>
    <name evidence="4" type="ORF">PUMCH_003536</name>
</gene>
<keyword evidence="1" id="KW-0862">Zinc</keyword>
<evidence type="ECO:0000256" key="1">
    <source>
        <dbReference type="PROSITE-ProRule" id="PRU00042"/>
    </source>
</evidence>
<feature type="domain" description="C2H2-type" evidence="3">
    <location>
        <begin position="79"/>
        <end position="106"/>
    </location>
</feature>
<dbReference type="PROSITE" id="PS50157">
    <property type="entry name" value="ZINC_FINGER_C2H2_2"/>
    <property type="match status" value="1"/>
</dbReference>
<dbReference type="KEGG" id="asau:88174599"/>
<dbReference type="GO" id="GO:0008270">
    <property type="term" value="F:zinc ion binding"/>
    <property type="evidence" value="ECO:0007669"/>
    <property type="project" value="UniProtKB-KW"/>
</dbReference>
<proteinExistence type="predicted"/>
<dbReference type="InterPro" id="IPR013087">
    <property type="entry name" value="Znf_C2H2_type"/>
</dbReference>
<reference evidence="4 5" key="1">
    <citation type="submission" date="2023-10" db="EMBL/GenBank/DDBJ databases">
        <title>Draft Genome Sequence of Candida saopaulonensis from a very Premature Infant with Sepsis.</title>
        <authorList>
            <person name="Ning Y."/>
            <person name="Dai R."/>
            <person name="Xiao M."/>
            <person name="Xu Y."/>
            <person name="Yan Q."/>
            <person name="Zhang L."/>
        </authorList>
    </citation>
    <scope>NUCLEOTIDE SEQUENCE [LARGE SCALE GENOMIC DNA]</scope>
    <source>
        <strain evidence="4 5">19XY460</strain>
    </source>
</reference>
<evidence type="ECO:0000313" key="5">
    <source>
        <dbReference type="Proteomes" id="UP001338582"/>
    </source>
</evidence>
<dbReference type="Proteomes" id="UP001338582">
    <property type="component" value="Chromosome 4"/>
</dbReference>
<keyword evidence="5" id="KW-1185">Reference proteome</keyword>
<evidence type="ECO:0000256" key="2">
    <source>
        <dbReference type="SAM" id="MobiDB-lite"/>
    </source>
</evidence>
<evidence type="ECO:0000259" key="3">
    <source>
        <dbReference type="PROSITE" id="PS50157"/>
    </source>
</evidence>
<dbReference type="RefSeq" id="XP_062878569.1">
    <property type="nucleotide sequence ID" value="XM_063022499.1"/>
</dbReference>
<dbReference type="EMBL" id="CP138897">
    <property type="protein sequence ID" value="WPK26188.1"/>
    <property type="molecule type" value="Genomic_DNA"/>
</dbReference>
<sequence length="239" mass="26826">MTAASAHTHGRRHSSALPYAIPSKSLHKLHSNGGLPGAHLHGQHYYSHNDRSTGFPTLLRSFVVRRTSEGESGRLKELLRCETCGKAYKHILSLAKHLWEHTPEWTMTKRLLISKHQQVQLLEAASILVGMTEPGSSFDDKDSVLSSPPQHPSLAYLSIEYDDDGLQVPGGHQIPLNYSPMPGCVGGYIDVPSKRFIRPRIEDDVLRISEEDELKLEEEEERNKTSEDDDDDQIVGRME</sequence>
<accession>A0AAX4HCV3</accession>
<keyword evidence="1" id="KW-0863">Zinc-finger</keyword>
<feature type="region of interest" description="Disordered" evidence="2">
    <location>
        <begin position="212"/>
        <end position="239"/>
    </location>
</feature>